<proteinExistence type="predicted"/>
<protein>
    <submittedName>
        <fullName evidence="2">Uncharacterized protein</fullName>
    </submittedName>
</protein>
<dbReference type="EMBL" id="MU853337">
    <property type="protein sequence ID" value="KAK4114323.1"/>
    <property type="molecule type" value="Genomic_DNA"/>
</dbReference>
<evidence type="ECO:0000313" key="2">
    <source>
        <dbReference type="EMBL" id="KAK4114323.1"/>
    </source>
</evidence>
<dbReference type="Proteomes" id="UP001302812">
    <property type="component" value="Unassembled WGS sequence"/>
</dbReference>
<evidence type="ECO:0000256" key="1">
    <source>
        <dbReference type="SAM" id="MobiDB-lite"/>
    </source>
</evidence>
<dbReference type="RefSeq" id="XP_064671893.1">
    <property type="nucleotide sequence ID" value="XM_064814833.1"/>
</dbReference>
<comment type="caution">
    <text evidence="2">The sequence shown here is derived from an EMBL/GenBank/DDBJ whole genome shotgun (WGS) entry which is preliminary data.</text>
</comment>
<feature type="non-terminal residue" evidence="2">
    <location>
        <position position="59"/>
    </location>
</feature>
<feature type="compositionally biased region" description="Polar residues" evidence="1">
    <location>
        <begin position="1"/>
        <end position="12"/>
    </location>
</feature>
<reference evidence="2" key="2">
    <citation type="submission" date="2023-05" db="EMBL/GenBank/DDBJ databases">
        <authorList>
            <consortium name="Lawrence Berkeley National Laboratory"/>
            <person name="Steindorff A."/>
            <person name="Hensen N."/>
            <person name="Bonometti L."/>
            <person name="Westerberg I."/>
            <person name="Brannstrom I.O."/>
            <person name="Guillou S."/>
            <person name="Cros-Aarteil S."/>
            <person name="Calhoun S."/>
            <person name="Haridas S."/>
            <person name="Kuo A."/>
            <person name="Mondo S."/>
            <person name="Pangilinan J."/>
            <person name="Riley R."/>
            <person name="Labutti K."/>
            <person name="Andreopoulos B."/>
            <person name="Lipzen A."/>
            <person name="Chen C."/>
            <person name="Yanf M."/>
            <person name="Daum C."/>
            <person name="Ng V."/>
            <person name="Clum A."/>
            <person name="Ohm R."/>
            <person name="Martin F."/>
            <person name="Silar P."/>
            <person name="Natvig D."/>
            <person name="Lalanne C."/>
            <person name="Gautier V."/>
            <person name="Ament-Velasquez S.L."/>
            <person name="Kruys A."/>
            <person name="Hutchinson M.I."/>
            <person name="Powell A.J."/>
            <person name="Barry K."/>
            <person name="Miller A.N."/>
            <person name="Grigoriev I.V."/>
            <person name="Debuchy R."/>
            <person name="Gladieux P."/>
            <person name="Thoren M.H."/>
            <person name="Johannesson H."/>
        </authorList>
    </citation>
    <scope>NUCLEOTIDE SEQUENCE</scope>
    <source>
        <strain evidence="2">CBS 508.74</strain>
    </source>
</reference>
<feature type="region of interest" description="Disordered" evidence="1">
    <location>
        <begin position="1"/>
        <end position="29"/>
    </location>
</feature>
<accession>A0AAN6YUT8</accession>
<reference evidence="2" key="1">
    <citation type="journal article" date="2023" name="Mol. Phylogenet. Evol.">
        <title>Genome-scale phylogeny and comparative genomics of the fungal order Sordariales.</title>
        <authorList>
            <person name="Hensen N."/>
            <person name="Bonometti L."/>
            <person name="Westerberg I."/>
            <person name="Brannstrom I.O."/>
            <person name="Guillou S."/>
            <person name="Cros-Aarteil S."/>
            <person name="Calhoun S."/>
            <person name="Haridas S."/>
            <person name="Kuo A."/>
            <person name="Mondo S."/>
            <person name="Pangilinan J."/>
            <person name="Riley R."/>
            <person name="LaButti K."/>
            <person name="Andreopoulos B."/>
            <person name="Lipzen A."/>
            <person name="Chen C."/>
            <person name="Yan M."/>
            <person name="Daum C."/>
            <person name="Ng V."/>
            <person name="Clum A."/>
            <person name="Steindorff A."/>
            <person name="Ohm R.A."/>
            <person name="Martin F."/>
            <person name="Silar P."/>
            <person name="Natvig D.O."/>
            <person name="Lalanne C."/>
            <person name="Gautier V."/>
            <person name="Ament-Velasquez S.L."/>
            <person name="Kruys A."/>
            <person name="Hutchinson M.I."/>
            <person name="Powell A.J."/>
            <person name="Barry K."/>
            <person name="Miller A.N."/>
            <person name="Grigoriev I.V."/>
            <person name="Debuchy R."/>
            <person name="Gladieux P."/>
            <person name="Hiltunen Thoren M."/>
            <person name="Johannesson H."/>
        </authorList>
    </citation>
    <scope>NUCLEOTIDE SEQUENCE</scope>
    <source>
        <strain evidence="2">CBS 508.74</strain>
    </source>
</reference>
<name>A0AAN6YUT8_9PEZI</name>
<gene>
    <name evidence="2" type="ORF">N656DRAFT_777505</name>
</gene>
<sequence>MSPTPLRSSYQERSFGGGRAGRSNSKPKIYGTIPNTVAVKGGITHGSTFVKDVIYTVRC</sequence>
<organism evidence="2 3">
    <name type="scientific">Canariomyces notabilis</name>
    <dbReference type="NCBI Taxonomy" id="2074819"/>
    <lineage>
        <taxon>Eukaryota</taxon>
        <taxon>Fungi</taxon>
        <taxon>Dikarya</taxon>
        <taxon>Ascomycota</taxon>
        <taxon>Pezizomycotina</taxon>
        <taxon>Sordariomycetes</taxon>
        <taxon>Sordariomycetidae</taxon>
        <taxon>Sordariales</taxon>
        <taxon>Chaetomiaceae</taxon>
        <taxon>Canariomyces</taxon>
    </lineage>
</organism>
<dbReference type="GeneID" id="89938958"/>
<evidence type="ECO:0000313" key="3">
    <source>
        <dbReference type="Proteomes" id="UP001302812"/>
    </source>
</evidence>
<keyword evidence="3" id="KW-1185">Reference proteome</keyword>
<dbReference type="AlphaFoldDB" id="A0AAN6YUT8"/>